<dbReference type="Proteomes" id="UP001209570">
    <property type="component" value="Unassembled WGS sequence"/>
</dbReference>
<comment type="caution">
    <text evidence="1">The sequence shown here is derived from an EMBL/GenBank/DDBJ whole genome shotgun (WGS) entry which is preliminary data.</text>
</comment>
<accession>A0AAD5MFT8</accession>
<dbReference type="EMBL" id="JAKCXM010000035">
    <property type="protein sequence ID" value="KAJ0406219.1"/>
    <property type="molecule type" value="Genomic_DNA"/>
</dbReference>
<proteinExistence type="predicted"/>
<sequence length="93" mass="10698">MLNEGLPGGKPSHELDLLSDELRREPPYYLRYLPAEEVSSLDELRRLAQTMKYPADLQIYAASSLRHYSDVLKQYFRELRQNGAVEAPPLGFC</sequence>
<dbReference type="AlphaFoldDB" id="A0AAD5MFT8"/>
<protein>
    <submittedName>
        <fullName evidence="1">Uncharacterized protein</fullName>
    </submittedName>
</protein>
<keyword evidence="2" id="KW-1185">Reference proteome</keyword>
<gene>
    <name evidence="1" type="ORF">P43SY_000403</name>
</gene>
<organism evidence="1 2">
    <name type="scientific">Pythium insidiosum</name>
    <name type="common">Pythiosis disease agent</name>
    <dbReference type="NCBI Taxonomy" id="114742"/>
    <lineage>
        <taxon>Eukaryota</taxon>
        <taxon>Sar</taxon>
        <taxon>Stramenopiles</taxon>
        <taxon>Oomycota</taxon>
        <taxon>Peronosporomycetes</taxon>
        <taxon>Pythiales</taxon>
        <taxon>Pythiaceae</taxon>
        <taxon>Pythium</taxon>
    </lineage>
</organism>
<evidence type="ECO:0000313" key="1">
    <source>
        <dbReference type="EMBL" id="KAJ0406219.1"/>
    </source>
</evidence>
<name>A0AAD5MFT8_PYTIN</name>
<reference evidence="1" key="1">
    <citation type="submission" date="2021-12" db="EMBL/GenBank/DDBJ databases">
        <title>Prjna785345.</title>
        <authorList>
            <person name="Rujirawat T."/>
            <person name="Krajaejun T."/>
        </authorList>
    </citation>
    <scope>NUCLEOTIDE SEQUENCE</scope>
    <source>
        <strain evidence="1">Pi057C3</strain>
    </source>
</reference>
<evidence type="ECO:0000313" key="2">
    <source>
        <dbReference type="Proteomes" id="UP001209570"/>
    </source>
</evidence>